<accession>A0A127JZ76</accession>
<dbReference type="NCBIfam" id="NF009410">
    <property type="entry name" value="PRK12771.1"/>
    <property type="match status" value="1"/>
</dbReference>
<dbReference type="InterPro" id="IPR023753">
    <property type="entry name" value="FAD/NAD-binding_dom"/>
</dbReference>
<dbReference type="InterPro" id="IPR028261">
    <property type="entry name" value="DPD_II"/>
</dbReference>
<feature type="domain" description="4Fe-4S ferredoxin-type" evidence="4">
    <location>
        <begin position="514"/>
        <end position="543"/>
    </location>
</feature>
<dbReference type="Pfam" id="PF00037">
    <property type="entry name" value="Fer4"/>
    <property type="match status" value="1"/>
</dbReference>
<proteinExistence type="predicted"/>
<keyword evidence="2" id="KW-0408">Iron</keyword>
<dbReference type="SUPFAM" id="SSF51971">
    <property type="entry name" value="Nucleotide-binding domain"/>
    <property type="match status" value="1"/>
</dbReference>
<reference evidence="5 6" key="1">
    <citation type="journal article" date="2014" name="Int. J. Syst. Evol. Microbiol.">
        <title>Ramlibacter solisilvae sp. nov., isolated from forest soil, and emended description of the genus Ramlibacter.</title>
        <authorList>
            <person name="Lee H.J."/>
            <person name="Lee S.H."/>
            <person name="Lee S.S."/>
            <person name="Lee J.S."/>
            <person name="Kim Y."/>
            <person name="Kim S.C."/>
            <person name="Jeon C.O."/>
        </authorList>
    </citation>
    <scope>NUCLEOTIDE SEQUENCE [LARGE SCALE GENOMIC DNA]</scope>
    <source>
        <strain evidence="5 6">5-10</strain>
    </source>
</reference>
<dbReference type="Gene3D" id="3.30.70.20">
    <property type="match status" value="1"/>
</dbReference>
<dbReference type="Gene3D" id="3.50.50.60">
    <property type="entry name" value="FAD/NAD(P)-binding domain"/>
    <property type="match status" value="2"/>
</dbReference>
<evidence type="ECO:0000313" key="5">
    <source>
        <dbReference type="EMBL" id="AMO25277.1"/>
    </source>
</evidence>
<dbReference type="AlphaFoldDB" id="A0A127JZ76"/>
<dbReference type="PROSITE" id="PS51379">
    <property type="entry name" value="4FE4S_FER_2"/>
    <property type="match status" value="1"/>
</dbReference>
<dbReference type="SUPFAM" id="SSF46548">
    <property type="entry name" value="alpha-helical ferredoxin"/>
    <property type="match status" value="1"/>
</dbReference>
<evidence type="ECO:0000256" key="3">
    <source>
        <dbReference type="ARBA" id="ARBA00023014"/>
    </source>
</evidence>
<dbReference type="PATRIC" id="fig|94132.3.peg.1177"/>
<dbReference type="GO" id="GO:0016491">
    <property type="term" value="F:oxidoreductase activity"/>
    <property type="evidence" value="ECO:0007669"/>
    <property type="project" value="InterPro"/>
</dbReference>
<dbReference type="PRINTS" id="PR00368">
    <property type="entry name" value="FADPNR"/>
</dbReference>
<dbReference type="InterPro" id="IPR009051">
    <property type="entry name" value="Helical_ferredxn"/>
</dbReference>
<dbReference type="SUPFAM" id="SSF54862">
    <property type="entry name" value="4Fe-4S ferredoxins"/>
    <property type="match status" value="1"/>
</dbReference>
<gene>
    <name evidence="5" type="ORF">UC35_05840</name>
</gene>
<dbReference type="PANTHER" id="PTHR42783:SF3">
    <property type="entry name" value="GLUTAMATE SYNTHASE [NADPH] SMALL CHAIN-RELATED"/>
    <property type="match status" value="1"/>
</dbReference>
<keyword evidence="3" id="KW-0411">Iron-sulfur</keyword>
<dbReference type="Pfam" id="PF14691">
    <property type="entry name" value="Fer4_20"/>
    <property type="match status" value="1"/>
</dbReference>
<dbReference type="PROSITE" id="PS00198">
    <property type="entry name" value="4FE4S_FER_1"/>
    <property type="match status" value="1"/>
</dbReference>
<dbReference type="Pfam" id="PF07992">
    <property type="entry name" value="Pyr_redox_2"/>
    <property type="match status" value="1"/>
</dbReference>
<dbReference type="Proteomes" id="UP000070433">
    <property type="component" value="Chromosome"/>
</dbReference>
<evidence type="ECO:0000259" key="4">
    <source>
        <dbReference type="PROSITE" id="PS51379"/>
    </source>
</evidence>
<keyword evidence="6" id="KW-1185">Reference proteome</keyword>
<name>A0A127JZ76_9BURK</name>
<dbReference type="Gene3D" id="1.10.1060.10">
    <property type="entry name" value="Alpha-helical ferredoxin"/>
    <property type="match status" value="1"/>
</dbReference>
<dbReference type="GO" id="GO:0051536">
    <property type="term" value="F:iron-sulfur cluster binding"/>
    <property type="evidence" value="ECO:0007669"/>
    <property type="project" value="UniProtKB-KW"/>
</dbReference>
<dbReference type="PANTHER" id="PTHR42783">
    <property type="entry name" value="GLUTAMATE SYNTHASE [NADPH] SMALL CHAIN"/>
    <property type="match status" value="1"/>
</dbReference>
<dbReference type="GO" id="GO:0046872">
    <property type="term" value="F:metal ion binding"/>
    <property type="evidence" value="ECO:0007669"/>
    <property type="project" value="UniProtKB-KW"/>
</dbReference>
<dbReference type="PRINTS" id="PR00469">
    <property type="entry name" value="PNDRDTASEII"/>
</dbReference>
<sequence length="545" mass="57774">MPIPTAWTTGTTEVFKTGTWRAMLPLHVARPSPCHQACPVNGDIAQWIGHARAGDLRRAWEVLTVNNPFPAIAGRVCHHPCETACNRAAYDSAVSVCRLERAVGDEAIARGWAYEPPALERDGHIAVIGGGPSGLSAAYQLRRRGWRVTLYEARPQLGGVMRYGIPAYRLAREVLDAEIERIVALGVQVRCGTPMADTQALERTRASHDAVYLATGASRPKTLPQLAAGAGWWMAGTDYLARCAAGERPPIGPRVLVVGGGSAAMDVARSARRAGCEVTLLALEPRELMPAQPAELREALEEGVLLRDGAMLATVAEGPGGVSAPCMRVRFEAGAPGEPPRFIPVEGSGFTLETDTVLVAIGQDAELGAFAQLDAASGLLRVDGTQRTNADKVWAGGDVASMMRFVTEAVGMGKRAAIDIDAQLRGSAAPSANRAPCVQADEIATWYHAPAARAAERVRGAADRLAAGDAEVQLALSPAEVRAEATRCFSCGSCTSCDNCFQLCPDLAIEHVDGGYRVLADYCKGCGVCVRECPTGSMLLQEELR</sequence>
<dbReference type="InterPro" id="IPR017896">
    <property type="entry name" value="4Fe4S_Fe-S-bd"/>
</dbReference>
<evidence type="ECO:0000256" key="1">
    <source>
        <dbReference type="ARBA" id="ARBA00022723"/>
    </source>
</evidence>
<evidence type="ECO:0000256" key="2">
    <source>
        <dbReference type="ARBA" id="ARBA00023004"/>
    </source>
</evidence>
<dbReference type="EMBL" id="CP010951">
    <property type="protein sequence ID" value="AMO25277.1"/>
    <property type="molecule type" value="Genomic_DNA"/>
</dbReference>
<dbReference type="InterPro" id="IPR036188">
    <property type="entry name" value="FAD/NAD-bd_sf"/>
</dbReference>
<organism evidence="5 6">
    <name type="scientific">Ramlibacter tataouinensis</name>
    <dbReference type="NCBI Taxonomy" id="94132"/>
    <lineage>
        <taxon>Bacteria</taxon>
        <taxon>Pseudomonadati</taxon>
        <taxon>Pseudomonadota</taxon>
        <taxon>Betaproteobacteria</taxon>
        <taxon>Burkholderiales</taxon>
        <taxon>Comamonadaceae</taxon>
        <taxon>Ramlibacter</taxon>
    </lineage>
</organism>
<keyword evidence="1" id="KW-0479">Metal-binding</keyword>
<evidence type="ECO:0000313" key="6">
    <source>
        <dbReference type="Proteomes" id="UP000070433"/>
    </source>
</evidence>
<dbReference type="InterPro" id="IPR017900">
    <property type="entry name" value="4Fe4S_Fe_S_CS"/>
</dbReference>
<protein>
    <recommendedName>
        <fullName evidence="4">4Fe-4S ferredoxin-type domain-containing protein</fullName>
    </recommendedName>
</protein>